<dbReference type="PANTHER" id="PTHR11571:SF224">
    <property type="entry name" value="HEMATOPOIETIC PROSTAGLANDIN D SYNTHASE"/>
    <property type="match status" value="1"/>
</dbReference>
<dbReference type="Gene3D" id="1.20.1050.10">
    <property type="match status" value="1"/>
</dbReference>
<dbReference type="InterPro" id="IPR004045">
    <property type="entry name" value="Glutathione_S-Trfase_N"/>
</dbReference>
<evidence type="ECO:0000256" key="1">
    <source>
        <dbReference type="ARBA" id="ARBA00012452"/>
    </source>
</evidence>
<evidence type="ECO:0000256" key="4">
    <source>
        <dbReference type="ARBA" id="ARBA00047960"/>
    </source>
</evidence>
<dbReference type="GO" id="GO:0004364">
    <property type="term" value="F:glutathione transferase activity"/>
    <property type="evidence" value="ECO:0007669"/>
    <property type="project" value="UniProtKB-EC"/>
</dbReference>
<dbReference type="SUPFAM" id="SSF47616">
    <property type="entry name" value="GST C-terminal domain-like"/>
    <property type="match status" value="1"/>
</dbReference>
<dbReference type="CDD" id="cd03192">
    <property type="entry name" value="GST_C_Sigma_like"/>
    <property type="match status" value="1"/>
</dbReference>
<dbReference type="SFLD" id="SFLDG00363">
    <property type="entry name" value="AMPS_(cytGST):_Alpha-__Mu-__Pi"/>
    <property type="match status" value="1"/>
</dbReference>
<dbReference type="InterPro" id="IPR040079">
    <property type="entry name" value="Glutathione_S-Trfase"/>
</dbReference>
<dbReference type="GO" id="GO:0005737">
    <property type="term" value="C:cytoplasm"/>
    <property type="evidence" value="ECO:0007669"/>
    <property type="project" value="UniProtKB-ARBA"/>
</dbReference>
<dbReference type="GO" id="GO:0006749">
    <property type="term" value="P:glutathione metabolic process"/>
    <property type="evidence" value="ECO:0007669"/>
    <property type="project" value="TreeGrafter"/>
</dbReference>
<dbReference type="AlphaFoldDB" id="A0A914CBM1"/>
<dbReference type="FunFam" id="1.20.1050.10:FF:000031">
    <property type="entry name" value="Glutathione S-Transferase"/>
    <property type="match status" value="1"/>
</dbReference>
<evidence type="ECO:0000313" key="9">
    <source>
        <dbReference type="WBParaSite" id="ACRNAN_Path_782.g2955.t1"/>
    </source>
</evidence>
<dbReference type="InterPro" id="IPR050213">
    <property type="entry name" value="GST_superfamily"/>
</dbReference>
<dbReference type="PANTHER" id="PTHR11571">
    <property type="entry name" value="GLUTATHIONE S-TRANSFERASE"/>
    <property type="match status" value="1"/>
</dbReference>
<protein>
    <recommendedName>
        <fullName evidence="1">glutathione transferase</fullName>
        <ecNumber evidence="1">2.5.1.18</ecNumber>
    </recommendedName>
    <alternativeName>
        <fullName evidence="5">GST class-sigma</fullName>
    </alternativeName>
</protein>
<accession>A0A914CBM1</accession>
<evidence type="ECO:0000259" key="7">
    <source>
        <dbReference type="PROSITE" id="PS50405"/>
    </source>
</evidence>
<evidence type="ECO:0000256" key="2">
    <source>
        <dbReference type="ARBA" id="ARBA00022679"/>
    </source>
</evidence>
<keyword evidence="2" id="KW-0808">Transferase</keyword>
<sequence length="206" mass="24353">MVHYKLSYFDARGLAEPIRLLLHYVDDEFEDIRYTRESWPEVKENLESTVFPVLEVEGQKVERGYHILRYLAHKHSLAGKDTWEEAQVDSIADYNREVYLELAPYIYIKAGYKQGIVEEAKNDVFLPGIKRHLPTYVKILKESGSSFLVKSGVTWVDFVLAEFLFTMKNMEPEVMKEYPELEAYMKRVYSLPRIKEYVEKRPTREV</sequence>
<comment type="catalytic activity">
    <reaction evidence="4">
        <text>RX + glutathione = an S-substituted glutathione + a halide anion + H(+)</text>
        <dbReference type="Rhea" id="RHEA:16437"/>
        <dbReference type="ChEBI" id="CHEBI:15378"/>
        <dbReference type="ChEBI" id="CHEBI:16042"/>
        <dbReference type="ChEBI" id="CHEBI:17792"/>
        <dbReference type="ChEBI" id="CHEBI:57925"/>
        <dbReference type="ChEBI" id="CHEBI:90779"/>
        <dbReference type="EC" id="2.5.1.18"/>
    </reaction>
</comment>
<organism evidence="8 9">
    <name type="scientific">Acrobeloides nanus</name>
    <dbReference type="NCBI Taxonomy" id="290746"/>
    <lineage>
        <taxon>Eukaryota</taxon>
        <taxon>Metazoa</taxon>
        <taxon>Ecdysozoa</taxon>
        <taxon>Nematoda</taxon>
        <taxon>Chromadorea</taxon>
        <taxon>Rhabditida</taxon>
        <taxon>Tylenchina</taxon>
        <taxon>Cephalobomorpha</taxon>
        <taxon>Cephaloboidea</taxon>
        <taxon>Cephalobidae</taxon>
        <taxon>Acrobeloides</taxon>
    </lineage>
</organism>
<dbReference type="InterPro" id="IPR036282">
    <property type="entry name" value="Glutathione-S-Trfase_C_sf"/>
</dbReference>
<dbReference type="Proteomes" id="UP000887540">
    <property type="component" value="Unplaced"/>
</dbReference>
<evidence type="ECO:0000256" key="5">
    <source>
        <dbReference type="ARBA" id="ARBA00078118"/>
    </source>
</evidence>
<keyword evidence="8" id="KW-1185">Reference proteome</keyword>
<evidence type="ECO:0000313" key="8">
    <source>
        <dbReference type="Proteomes" id="UP000887540"/>
    </source>
</evidence>
<dbReference type="InterPro" id="IPR004046">
    <property type="entry name" value="GST_C"/>
</dbReference>
<comment type="similarity">
    <text evidence="3">Belongs to the GST superfamily. Sigma family.</text>
</comment>
<feature type="domain" description="GST C-terminal" evidence="7">
    <location>
        <begin position="81"/>
        <end position="206"/>
    </location>
</feature>
<dbReference type="SFLD" id="SFLDG01205">
    <property type="entry name" value="AMPS.1"/>
    <property type="match status" value="1"/>
</dbReference>
<dbReference type="WBParaSite" id="ACRNAN_Path_782.g2955.t1">
    <property type="protein sequence ID" value="ACRNAN_Path_782.g2955.t1"/>
    <property type="gene ID" value="ACRNAN_Path_782.g2955"/>
</dbReference>
<name>A0A914CBM1_9BILA</name>
<dbReference type="Pfam" id="PF14497">
    <property type="entry name" value="GST_C_3"/>
    <property type="match status" value="1"/>
</dbReference>
<reference evidence="9" key="1">
    <citation type="submission" date="2022-11" db="UniProtKB">
        <authorList>
            <consortium name="WormBaseParasite"/>
        </authorList>
    </citation>
    <scope>IDENTIFICATION</scope>
</reference>
<dbReference type="EC" id="2.5.1.18" evidence="1"/>
<dbReference type="InterPro" id="IPR036249">
    <property type="entry name" value="Thioredoxin-like_sf"/>
</dbReference>
<evidence type="ECO:0000256" key="3">
    <source>
        <dbReference type="ARBA" id="ARBA00038317"/>
    </source>
</evidence>
<evidence type="ECO:0000259" key="6">
    <source>
        <dbReference type="PROSITE" id="PS50404"/>
    </source>
</evidence>
<dbReference type="PROSITE" id="PS50405">
    <property type="entry name" value="GST_CTER"/>
    <property type="match status" value="1"/>
</dbReference>
<proteinExistence type="inferred from homology"/>
<dbReference type="Gene3D" id="3.40.30.10">
    <property type="entry name" value="Glutaredoxin"/>
    <property type="match status" value="1"/>
</dbReference>
<dbReference type="InterPro" id="IPR010987">
    <property type="entry name" value="Glutathione-S-Trfase_C-like"/>
</dbReference>
<dbReference type="SUPFAM" id="SSF52833">
    <property type="entry name" value="Thioredoxin-like"/>
    <property type="match status" value="1"/>
</dbReference>
<dbReference type="SFLD" id="SFLDS00019">
    <property type="entry name" value="Glutathione_Transferase_(cytos"/>
    <property type="match status" value="1"/>
</dbReference>
<dbReference type="PROSITE" id="PS50404">
    <property type="entry name" value="GST_NTER"/>
    <property type="match status" value="1"/>
</dbReference>
<feature type="domain" description="GST N-terminal" evidence="6">
    <location>
        <begin position="2"/>
        <end position="79"/>
    </location>
</feature>
<dbReference type="CDD" id="cd03039">
    <property type="entry name" value="GST_N_Sigma_like"/>
    <property type="match status" value="1"/>
</dbReference>